<dbReference type="InterPro" id="IPR036678">
    <property type="entry name" value="MutS_con_dom_sf"/>
</dbReference>
<accession>A0A6M1RL62</accession>
<evidence type="ECO:0000256" key="1">
    <source>
        <dbReference type="ARBA" id="ARBA00006271"/>
    </source>
</evidence>
<dbReference type="SMART" id="SM00534">
    <property type="entry name" value="MUTSac"/>
    <property type="match status" value="1"/>
</dbReference>
<evidence type="ECO:0000256" key="11">
    <source>
        <dbReference type="SAM" id="MobiDB-lite"/>
    </source>
</evidence>
<dbReference type="AlphaFoldDB" id="A0A6M1RL62"/>
<dbReference type="SUPFAM" id="SSF53150">
    <property type="entry name" value="DNA repair protein MutS, domain II"/>
    <property type="match status" value="1"/>
</dbReference>
<feature type="region of interest" description="Disordered" evidence="11">
    <location>
        <begin position="180"/>
        <end position="199"/>
    </location>
</feature>
<dbReference type="EMBL" id="JAAKYA010000014">
    <property type="protein sequence ID" value="NGO38319.1"/>
    <property type="molecule type" value="Genomic_DNA"/>
</dbReference>
<evidence type="ECO:0000313" key="14">
    <source>
        <dbReference type="Proteomes" id="UP000477311"/>
    </source>
</evidence>
<dbReference type="GO" id="GO:0005524">
    <property type="term" value="F:ATP binding"/>
    <property type="evidence" value="ECO:0007669"/>
    <property type="project" value="UniProtKB-UniRule"/>
</dbReference>
<evidence type="ECO:0000256" key="9">
    <source>
        <dbReference type="HAMAP-Rule" id="MF_00096"/>
    </source>
</evidence>
<evidence type="ECO:0000256" key="10">
    <source>
        <dbReference type="RuleBase" id="RU003756"/>
    </source>
</evidence>
<gene>
    <name evidence="9 13" type="primary">mutS</name>
    <name evidence="13" type="ORF">G4L39_02765</name>
</gene>
<dbReference type="Pfam" id="PF05188">
    <property type="entry name" value="MutS_II"/>
    <property type="match status" value="1"/>
</dbReference>
<dbReference type="Gene3D" id="3.40.50.300">
    <property type="entry name" value="P-loop containing nucleotide triphosphate hydrolases"/>
    <property type="match status" value="1"/>
</dbReference>
<evidence type="ECO:0000256" key="4">
    <source>
        <dbReference type="ARBA" id="ARBA00022763"/>
    </source>
</evidence>
<dbReference type="NCBIfam" id="NF003810">
    <property type="entry name" value="PRK05399.1"/>
    <property type="match status" value="1"/>
</dbReference>
<dbReference type="InterPro" id="IPR045076">
    <property type="entry name" value="MutS"/>
</dbReference>
<dbReference type="SMART" id="SM00533">
    <property type="entry name" value="MUTSd"/>
    <property type="match status" value="1"/>
</dbReference>
<dbReference type="GO" id="GO:0030983">
    <property type="term" value="F:mismatched DNA binding"/>
    <property type="evidence" value="ECO:0007669"/>
    <property type="project" value="InterPro"/>
</dbReference>
<feature type="binding site" evidence="9">
    <location>
        <begin position="672"/>
        <end position="679"/>
    </location>
    <ligand>
        <name>ATP</name>
        <dbReference type="ChEBI" id="CHEBI:30616"/>
    </ligand>
</feature>
<sequence>MMAQYRRIKGELPRDALLLFRLGDFYEMFFEDAQVGARILGLALTRRNGVPMCGLPYHAASAYVGRLLRAGYKVALCDQLEEARPGKLVKREVTAILTPGTHWDERLLPQEQNNFLAAVNPGSSGYGLAVVDLSTGEFRATELEDDQALQTELERLRPAEIIHPAGATTLHSLLLEGRVAGNHPPADPSGSAEPQHRRSPRFGWVVNPYEDWAFSPDTAQYTLREHFRVATLDGFGLKGRPRAIGAAGAVVHYLTQHLRRDLRNLTHLSFYHRGDHLVLDAATLRHLEVLEPLHRDAPRNASLYGALNRTVTPMGARRLRDWLSQPLATLEPIHQRQDAIQTFLDNPELLERFRQQLAEVRDLERILGRLSTGNANARDLVALRFALEQMPGLKQLLQSLAEAPPPHAPLPALSEPSSPRSVLLQQLADQIHTFPDLADLIRRAIVDDPPLSVKEGGLIRDGFDPALDELRRAMREGKDWIARYQAEEIQRTGIASLKVRYNSVFGYYIEVTRANLDRVPPHYQRKQTIANGERFITPELKEIETKILGAEEGSTKLEYELFQQIRERVLARLAPLQEAAAALARADALAGLAETARLHQYCRPVVRDEGLLEIRDGRHPVLEQTLLDERFVPNDTWLASGPAVSGSVAETEPHASTAPAEPRPPQIALITGPNMAGKSTYIRQVALLVLMAHVGSFVPARSARIDLVDRIFTRIGAADDLARGQSTFMVEMTETAHILHHATARSLIVLDEVGRGTSTFDGLSLAWSIVEFIHNQIGAKTLFATHYHELTELAARLPRLKNYNVAVREWRDQIIFLHKIVEGATDKSYGIHVARLAGVPQPVLDRARVILANLEEAELNPDGTPKTRTPARRDREKLRQMPPSTQLDLFGNP</sequence>
<keyword evidence="6 9" id="KW-0238">DNA-binding</keyword>
<comment type="caution">
    <text evidence="13">The sequence shown here is derived from an EMBL/GenBank/DDBJ whole genome shotgun (WGS) entry which is preliminary data.</text>
</comment>
<keyword evidence="4 9" id="KW-0227">DNA damage</keyword>
<feature type="region of interest" description="Disordered" evidence="11">
    <location>
        <begin position="859"/>
        <end position="893"/>
    </location>
</feature>
<dbReference type="Pfam" id="PF05192">
    <property type="entry name" value="MutS_III"/>
    <property type="match status" value="1"/>
</dbReference>
<evidence type="ECO:0000256" key="5">
    <source>
        <dbReference type="ARBA" id="ARBA00022840"/>
    </source>
</evidence>
<dbReference type="InterPro" id="IPR007695">
    <property type="entry name" value="DNA_mismatch_repair_MutS-lik_N"/>
</dbReference>
<dbReference type="InterPro" id="IPR016151">
    <property type="entry name" value="DNA_mismatch_repair_MutS_N"/>
</dbReference>
<dbReference type="InterPro" id="IPR027417">
    <property type="entry name" value="P-loop_NTPase"/>
</dbReference>
<dbReference type="CDD" id="cd03284">
    <property type="entry name" value="ABC_MutS1"/>
    <property type="match status" value="1"/>
</dbReference>
<dbReference type="Pfam" id="PF01624">
    <property type="entry name" value="MutS_I"/>
    <property type="match status" value="1"/>
</dbReference>
<dbReference type="GO" id="GO:0003684">
    <property type="term" value="F:damaged DNA binding"/>
    <property type="evidence" value="ECO:0007669"/>
    <property type="project" value="UniProtKB-UniRule"/>
</dbReference>
<dbReference type="SUPFAM" id="SSF55271">
    <property type="entry name" value="DNA repair protein MutS, domain I"/>
    <property type="match status" value="1"/>
</dbReference>
<keyword evidence="3 9" id="KW-0547">Nucleotide-binding</keyword>
<proteinExistence type="inferred from homology"/>
<dbReference type="GO" id="GO:0006298">
    <property type="term" value="P:mismatch repair"/>
    <property type="evidence" value="ECO:0007669"/>
    <property type="project" value="UniProtKB-UniRule"/>
</dbReference>
<dbReference type="Gene3D" id="1.10.1420.10">
    <property type="match status" value="2"/>
</dbReference>
<comment type="function">
    <text evidence="8 9">This protein is involved in the repair of mismatches in DNA. It is possible that it carries out the mismatch recognition step. This protein has a weak ATPase activity.</text>
</comment>
<dbReference type="Gene3D" id="3.40.1170.10">
    <property type="entry name" value="DNA repair protein MutS, domain I"/>
    <property type="match status" value="1"/>
</dbReference>
<dbReference type="HAMAP" id="MF_00096">
    <property type="entry name" value="MutS"/>
    <property type="match status" value="1"/>
</dbReference>
<evidence type="ECO:0000256" key="7">
    <source>
        <dbReference type="ARBA" id="ARBA00023204"/>
    </source>
</evidence>
<dbReference type="Gene3D" id="3.30.420.110">
    <property type="entry name" value="MutS, connector domain"/>
    <property type="match status" value="1"/>
</dbReference>
<feature type="domain" description="DNA mismatch repair proteins mutS family" evidence="12">
    <location>
        <begin position="746"/>
        <end position="762"/>
    </location>
</feature>
<dbReference type="SUPFAM" id="SSF48334">
    <property type="entry name" value="DNA repair protein MutS, domain III"/>
    <property type="match status" value="1"/>
</dbReference>
<dbReference type="GO" id="GO:0140664">
    <property type="term" value="F:ATP-dependent DNA damage sensor activity"/>
    <property type="evidence" value="ECO:0007669"/>
    <property type="project" value="InterPro"/>
</dbReference>
<dbReference type="InterPro" id="IPR017261">
    <property type="entry name" value="DNA_mismatch_repair_MutS/MSH"/>
</dbReference>
<keyword evidence="7 9" id="KW-0234">DNA repair</keyword>
<keyword evidence="5 9" id="KW-0067">ATP-binding</keyword>
<dbReference type="PIRSF" id="PIRSF037677">
    <property type="entry name" value="DNA_mis_repair_Msh6"/>
    <property type="match status" value="1"/>
</dbReference>
<dbReference type="PANTHER" id="PTHR11361">
    <property type="entry name" value="DNA MISMATCH REPAIR PROTEIN MUTS FAMILY MEMBER"/>
    <property type="match status" value="1"/>
</dbReference>
<organism evidence="13 14">
    <name type="scientific">Limisphaera ngatamarikiensis</name>
    <dbReference type="NCBI Taxonomy" id="1324935"/>
    <lineage>
        <taxon>Bacteria</taxon>
        <taxon>Pseudomonadati</taxon>
        <taxon>Verrucomicrobiota</taxon>
        <taxon>Verrucomicrobiia</taxon>
        <taxon>Limisphaerales</taxon>
        <taxon>Limisphaeraceae</taxon>
        <taxon>Limisphaera</taxon>
    </lineage>
</organism>
<evidence type="ECO:0000256" key="8">
    <source>
        <dbReference type="ARBA" id="ARBA00024647"/>
    </source>
</evidence>
<protein>
    <recommendedName>
        <fullName evidence="2 9">DNA mismatch repair protein MutS</fullName>
    </recommendedName>
</protein>
<dbReference type="PANTHER" id="PTHR11361:SF34">
    <property type="entry name" value="DNA MISMATCH REPAIR PROTEIN MSH1, MITOCHONDRIAL"/>
    <property type="match status" value="1"/>
</dbReference>
<keyword evidence="14" id="KW-1185">Reference proteome</keyword>
<evidence type="ECO:0000256" key="6">
    <source>
        <dbReference type="ARBA" id="ARBA00023125"/>
    </source>
</evidence>
<name>A0A6M1RL62_9BACT</name>
<dbReference type="PROSITE" id="PS00486">
    <property type="entry name" value="DNA_MISMATCH_REPAIR_2"/>
    <property type="match status" value="1"/>
</dbReference>
<dbReference type="SUPFAM" id="SSF52540">
    <property type="entry name" value="P-loop containing nucleoside triphosphate hydrolases"/>
    <property type="match status" value="1"/>
</dbReference>
<dbReference type="Pfam" id="PF05190">
    <property type="entry name" value="MutS_IV"/>
    <property type="match status" value="1"/>
</dbReference>
<dbReference type="InterPro" id="IPR036187">
    <property type="entry name" value="DNA_mismatch_repair_MutS_sf"/>
</dbReference>
<feature type="region of interest" description="Disordered" evidence="11">
    <location>
        <begin position="642"/>
        <end position="665"/>
    </location>
</feature>
<dbReference type="InterPro" id="IPR000432">
    <property type="entry name" value="DNA_mismatch_repair_MutS_C"/>
</dbReference>
<reference evidence="13 14" key="1">
    <citation type="submission" date="2020-02" db="EMBL/GenBank/DDBJ databases">
        <title>Draft genome sequence of Limisphaera ngatamarikiensis NGM72.4T, a thermophilic Verrucomicrobia grouped in subdivision 3.</title>
        <authorList>
            <person name="Carere C.R."/>
            <person name="Steen J."/>
            <person name="Hugenholtz P."/>
            <person name="Stott M.B."/>
        </authorList>
    </citation>
    <scope>NUCLEOTIDE SEQUENCE [LARGE SCALE GENOMIC DNA]</scope>
    <source>
        <strain evidence="13 14">NGM72.4</strain>
    </source>
</reference>
<dbReference type="Pfam" id="PF00488">
    <property type="entry name" value="MutS_V"/>
    <property type="match status" value="1"/>
</dbReference>
<evidence type="ECO:0000256" key="2">
    <source>
        <dbReference type="ARBA" id="ARBA00021982"/>
    </source>
</evidence>
<evidence type="ECO:0000259" key="12">
    <source>
        <dbReference type="PROSITE" id="PS00486"/>
    </source>
</evidence>
<dbReference type="InterPro" id="IPR007861">
    <property type="entry name" value="DNA_mismatch_repair_MutS_clamp"/>
</dbReference>
<dbReference type="InterPro" id="IPR007696">
    <property type="entry name" value="DNA_mismatch_repair_MutS_core"/>
</dbReference>
<dbReference type="GO" id="GO:0005829">
    <property type="term" value="C:cytosol"/>
    <property type="evidence" value="ECO:0007669"/>
    <property type="project" value="TreeGrafter"/>
</dbReference>
<dbReference type="Proteomes" id="UP000477311">
    <property type="component" value="Unassembled WGS sequence"/>
</dbReference>
<evidence type="ECO:0000256" key="3">
    <source>
        <dbReference type="ARBA" id="ARBA00022741"/>
    </source>
</evidence>
<comment type="similarity">
    <text evidence="1 9 10">Belongs to the DNA mismatch repair MutS family.</text>
</comment>
<evidence type="ECO:0000313" key="13">
    <source>
        <dbReference type="EMBL" id="NGO38319.1"/>
    </source>
</evidence>
<dbReference type="InterPro" id="IPR005748">
    <property type="entry name" value="DNA_mismatch_repair_MutS"/>
</dbReference>
<dbReference type="InterPro" id="IPR007860">
    <property type="entry name" value="DNA_mmatch_repair_MutS_con_dom"/>
</dbReference>